<dbReference type="InterPro" id="IPR025997">
    <property type="entry name" value="SBP_2_dom"/>
</dbReference>
<organism evidence="6 7">
    <name type="scientific">Paraburkholderia lacunae</name>
    <dbReference type="NCBI Taxonomy" id="2211104"/>
    <lineage>
        <taxon>Bacteria</taxon>
        <taxon>Pseudomonadati</taxon>
        <taxon>Pseudomonadota</taxon>
        <taxon>Betaproteobacteria</taxon>
        <taxon>Burkholderiales</taxon>
        <taxon>Burkholderiaceae</taxon>
        <taxon>Paraburkholderia</taxon>
    </lineage>
</organism>
<proteinExistence type="inferred from homology"/>
<dbReference type="Pfam" id="PF13407">
    <property type="entry name" value="Peripla_BP_4"/>
    <property type="match status" value="1"/>
</dbReference>
<dbReference type="GO" id="GO:0030313">
    <property type="term" value="C:cell envelope"/>
    <property type="evidence" value="ECO:0007669"/>
    <property type="project" value="UniProtKB-SubCell"/>
</dbReference>
<accession>A0A370N0E1</accession>
<evidence type="ECO:0000256" key="4">
    <source>
        <dbReference type="SAM" id="SignalP"/>
    </source>
</evidence>
<dbReference type="Proteomes" id="UP000254875">
    <property type="component" value="Unassembled WGS sequence"/>
</dbReference>
<comment type="similarity">
    <text evidence="2">Belongs to the bacterial solute-binding protein 2 family.</text>
</comment>
<comment type="caution">
    <text evidence="6">The sequence shown here is derived from an EMBL/GenBank/DDBJ whole genome shotgun (WGS) entry which is preliminary data.</text>
</comment>
<keyword evidence="7" id="KW-1185">Reference proteome</keyword>
<dbReference type="EMBL" id="QHKS01000026">
    <property type="protein sequence ID" value="RDJ99081.1"/>
    <property type="molecule type" value="Genomic_DNA"/>
</dbReference>
<dbReference type="SUPFAM" id="SSF53822">
    <property type="entry name" value="Periplasmic binding protein-like I"/>
    <property type="match status" value="1"/>
</dbReference>
<dbReference type="AlphaFoldDB" id="A0A370N0E1"/>
<dbReference type="RefSeq" id="WP_115106846.1">
    <property type="nucleotide sequence ID" value="NZ_QHKS01000026.1"/>
</dbReference>
<feature type="signal peptide" evidence="4">
    <location>
        <begin position="1"/>
        <end position="24"/>
    </location>
</feature>
<dbReference type="OrthoDB" id="9814427at2"/>
<dbReference type="PANTHER" id="PTHR46847:SF2">
    <property type="entry name" value="ABC TRANSPORTER SUGAR-BINDING PROTEIN"/>
    <property type="match status" value="1"/>
</dbReference>
<feature type="chain" id="PRO_5016835778" evidence="4">
    <location>
        <begin position="25"/>
        <end position="370"/>
    </location>
</feature>
<dbReference type="GO" id="GO:0030246">
    <property type="term" value="F:carbohydrate binding"/>
    <property type="evidence" value="ECO:0007669"/>
    <property type="project" value="UniProtKB-ARBA"/>
</dbReference>
<keyword evidence="3 4" id="KW-0732">Signal</keyword>
<dbReference type="InterPro" id="IPR028082">
    <property type="entry name" value="Peripla_BP_I"/>
</dbReference>
<name>A0A370N0E1_9BURK</name>
<evidence type="ECO:0000313" key="6">
    <source>
        <dbReference type="EMBL" id="RDJ99081.1"/>
    </source>
</evidence>
<dbReference type="PANTHER" id="PTHR46847">
    <property type="entry name" value="D-ALLOSE-BINDING PERIPLASMIC PROTEIN-RELATED"/>
    <property type="match status" value="1"/>
</dbReference>
<evidence type="ECO:0000259" key="5">
    <source>
        <dbReference type="Pfam" id="PF13407"/>
    </source>
</evidence>
<reference evidence="7" key="1">
    <citation type="submission" date="2018-05" db="EMBL/GenBank/DDBJ databases">
        <authorList>
            <person name="Feng T."/>
        </authorList>
    </citation>
    <scope>NUCLEOTIDE SEQUENCE [LARGE SCALE GENOMIC DNA]</scope>
    <source>
        <strain evidence="7">S27</strain>
    </source>
</reference>
<evidence type="ECO:0000256" key="1">
    <source>
        <dbReference type="ARBA" id="ARBA00004196"/>
    </source>
</evidence>
<dbReference type="CDD" id="cd06324">
    <property type="entry name" value="PBP1_ABC_sugar_binding-like"/>
    <property type="match status" value="1"/>
</dbReference>
<comment type="subcellular location">
    <subcellularLocation>
        <location evidence="1">Cell envelope</location>
    </subcellularLocation>
</comment>
<protein>
    <submittedName>
        <fullName evidence="6">Sugar ABC transporter substrate-binding protein</fullName>
    </submittedName>
</protein>
<evidence type="ECO:0000313" key="7">
    <source>
        <dbReference type="Proteomes" id="UP000254875"/>
    </source>
</evidence>
<feature type="domain" description="Periplasmic binding protein" evidence="5">
    <location>
        <begin position="46"/>
        <end position="301"/>
    </location>
</feature>
<gene>
    <name evidence="6" type="ORF">DLM46_30310</name>
</gene>
<evidence type="ECO:0000256" key="2">
    <source>
        <dbReference type="ARBA" id="ARBA00007639"/>
    </source>
</evidence>
<dbReference type="Gene3D" id="3.40.50.2300">
    <property type="match status" value="2"/>
</dbReference>
<sequence>MNRRKALLACAHAGLLCMTRPTFASRPSPRVVFLNPGEAVERGTGRHWQLTAQFMAVAAKTFDMQLEVLYAERDHLLMLRQAEEVALRPDAPDYVVIVNEKMAAQQMLKTLARSPAKVLLIHNDLTPGQRREIGNERQQIRNWIGTATANAALGTYRLMEYLYHRLGENRAQVIGITGDPQTPVSQERAAGVETFLAQTPNARTSQLVFSDWSYADSNQKTGVLLARYPEANVIWAANDSMALGALNAVKARNARVLVGGVGALKGALANVADGGLAAMVAGDYFIGAWAMVLLHDYHHGKDFAASGGVWQKLDYLSVIHHDNVARYNEAFFGRGHNTLDFAPYSKYLYPRAGPYDFGLERLLNTAPKDS</sequence>
<evidence type="ECO:0000256" key="3">
    <source>
        <dbReference type="ARBA" id="ARBA00022729"/>
    </source>
</evidence>